<dbReference type="EMBL" id="KN837205">
    <property type="protein sequence ID" value="KIJ33968.1"/>
    <property type="molecule type" value="Genomic_DNA"/>
</dbReference>
<evidence type="ECO:0000313" key="1">
    <source>
        <dbReference type="EMBL" id="KIJ33968.1"/>
    </source>
</evidence>
<sequence>MYVSQETSVPPVFFWKHGDETTPIYSQPLKVTRAELPTFCPLESRSGIIELFRVHLHQHPEIPCNDEHGTRFSPEEIHRQAAHEMYKYCYSNDLSQVWAYLWNRWYCPSKWELWARSASPAILRLKTTMVVESLWKVLKRHDLIHFNRPRLDLVTHVVLNKILPRVTLQLTELRGEWRKGRPQQLAAWQKDIKHDWVDMSKPDLQHSLEIELEWRKKPLNAKGRAERLADIES</sequence>
<feature type="non-terminal residue" evidence="1">
    <location>
        <position position="233"/>
    </location>
</feature>
<dbReference type="HOGENOM" id="CLU_099114_0_0_1"/>
<keyword evidence="2" id="KW-1185">Reference proteome</keyword>
<reference evidence="1 2" key="1">
    <citation type="submission" date="2014-06" db="EMBL/GenBank/DDBJ databases">
        <title>Evolutionary Origins and Diversification of the Mycorrhizal Mutualists.</title>
        <authorList>
            <consortium name="DOE Joint Genome Institute"/>
            <consortium name="Mycorrhizal Genomics Consortium"/>
            <person name="Kohler A."/>
            <person name="Kuo A."/>
            <person name="Nagy L.G."/>
            <person name="Floudas D."/>
            <person name="Copeland A."/>
            <person name="Barry K.W."/>
            <person name="Cichocki N."/>
            <person name="Veneault-Fourrey C."/>
            <person name="LaButti K."/>
            <person name="Lindquist E.A."/>
            <person name="Lipzen A."/>
            <person name="Lundell T."/>
            <person name="Morin E."/>
            <person name="Murat C."/>
            <person name="Riley R."/>
            <person name="Ohm R."/>
            <person name="Sun H."/>
            <person name="Tunlid A."/>
            <person name="Henrissat B."/>
            <person name="Grigoriev I.V."/>
            <person name="Hibbett D.S."/>
            <person name="Martin F."/>
        </authorList>
    </citation>
    <scope>NUCLEOTIDE SEQUENCE [LARGE SCALE GENOMIC DNA]</scope>
    <source>
        <strain evidence="1 2">SS14</strain>
    </source>
</reference>
<gene>
    <name evidence="1" type="ORF">M422DRAFT_182649</name>
</gene>
<dbReference type="OrthoDB" id="3262412at2759"/>
<protein>
    <submittedName>
        <fullName evidence="1">Uncharacterized protein</fullName>
    </submittedName>
</protein>
<accession>A0A0C9TUE5</accession>
<evidence type="ECO:0000313" key="2">
    <source>
        <dbReference type="Proteomes" id="UP000054279"/>
    </source>
</evidence>
<name>A0A0C9TUE5_SPHS4</name>
<dbReference type="AlphaFoldDB" id="A0A0C9TUE5"/>
<proteinExistence type="predicted"/>
<organism evidence="1 2">
    <name type="scientific">Sphaerobolus stellatus (strain SS14)</name>
    <dbReference type="NCBI Taxonomy" id="990650"/>
    <lineage>
        <taxon>Eukaryota</taxon>
        <taxon>Fungi</taxon>
        <taxon>Dikarya</taxon>
        <taxon>Basidiomycota</taxon>
        <taxon>Agaricomycotina</taxon>
        <taxon>Agaricomycetes</taxon>
        <taxon>Phallomycetidae</taxon>
        <taxon>Geastrales</taxon>
        <taxon>Sphaerobolaceae</taxon>
        <taxon>Sphaerobolus</taxon>
    </lineage>
</organism>
<dbReference type="Proteomes" id="UP000054279">
    <property type="component" value="Unassembled WGS sequence"/>
</dbReference>